<proteinExistence type="predicted"/>
<name>A0ABY7TBI7_9SPHI</name>
<sequence>MKKLLLQILSLLAVQQCAGQTLNPTQAISTPNAIDSFTGGYTFSYATAGSPWNGALISFGGFTNNYDCQLSTDYLNGGNHLSFRTRNGDASIWNQWHEVWHNGNLNNTNSDFTARNIFVNNAVGIGTSETYFSPLTVQSNSSKTVVTQTKVAEFKTDEAFSINPFKLTFLVTGAPVLANRSYSLQTGDHNVVNGGNLLLQPIAGNVGIGTTTPDQMLTVKGIVHSNEVIVDTNIFPDYVFDKDYDLTSLKDVKTYIDQNHHLPEIPSAAQVAKEGINLGEMNTKLLKKIEELTLYLLEKDRQVNGQSKQIEGLKGEVDELKTQVKQLLNLYKKQ</sequence>
<keyword evidence="2" id="KW-0732">Signal</keyword>
<reference evidence="3 4" key="1">
    <citation type="submission" date="2023-02" db="EMBL/GenBank/DDBJ databases">
        <title>Genome sequence of Mucilaginibacter jinjuensis strain KACC 16571.</title>
        <authorList>
            <person name="Kim S."/>
            <person name="Heo J."/>
            <person name="Kwon S.-W."/>
        </authorList>
    </citation>
    <scope>NUCLEOTIDE SEQUENCE [LARGE SCALE GENOMIC DNA]</scope>
    <source>
        <strain evidence="3 4">KACC 16571</strain>
    </source>
</reference>
<gene>
    <name evidence="3" type="ORF">PQO05_07005</name>
</gene>
<keyword evidence="1" id="KW-0175">Coiled coil</keyword>
<dbReference type="EMBL" id="CP117167">
    <property type="protein sequence ID" value="WCT13683.1"/>
    <property type="molecule type" value="Genomic_DNA"/>
</dbReference>
<organism evidence="3 4">
    <name type="scientific">Mucilaginibacter jinjuensis</name>
    <dbReference type="NCBI Taxonomy" id="1176721"/>
    <lineage>
        <taxon>Bacteria</taxon>
        <taxon>Pseudomonadati</taxon>
        <taxon>Bacteroidota</taxon>
        <taxon>Sphingobacteriia</taxon>
        <taxon>Sphingobacteriales</taxon>
        <taxon>Sphingobacteriaceae</taxon>
        <taxon>Mucilaginibacter</taxon>
    </lineage>
</organism>
<keyword evidence="4" id="KW-1185">Reference proteome</keyword>
<evidence type="ECO:0000256" key="1">
    <source>
        <dbReference type="SAM" id="Coils"/>
    </source>
</evidence>
<feature type="chain" id="PRO_5045465914" evidence="2">
    <location>
        <begin position="19"/>
        <end position="334"/>
    </location>
</feature>
<evidence type="ECO:0000313" key="3">
    <source>
        <dbReference type="EMBL" id="WCT13683.1"/>
    </source>
</evidence>
<dbReference type="RefSeq" id="WP_273631989.1">
    <property type="nucleotide sequence ID" value="NZ_CP117167.1"/>
</dbReference>
<protein>
    <submittedName>
        <fullName evidence="3">Uncharacterized protein</fullName>
    </submittedName>
</protein>
<accession>A0ABY7TBI7</accession>
<dbReference type="Proteomes" id="UP001216139">
    <property type="component" value="Chromosome"/>
</dbReference>
<feature type="coiled-coil region" evidence="1">
    <location>
        <begin position="303"/>
        <end position="330"/>
    </location>
</feature>
<evidence type="ECO:0000313" key="4">
    <source>
        <dbReference type="Proteomes" id="UP001216139"/>
    </source>
</evidence>
<evidence type="ECO:0000256" key="2">
    <source>
        <dbReference type="SAM" id="SignalP"/>
    </source>
</evidence>
<feature type="signal peptide" evidence="2">
    <location>
        <begin position="1"/>
        <end position="18"/>
    </location>
</feature>